<comment type="caution">
    <text evidence="2">The sequence shown here is derived from an EMBL/GenBank/DDBJ whole genome shotgun (WGS) entry which is preliminary data.</text>
</comment>
<sequence>MIVWSHLGIDEVGLRIAFSILGGLMIGSFASQLLRTLAPEALARQFFASRLTIWFSEEAIAFRSRYYDQPVVIWRSWQGQPVKTQFHMQPDDEAKAFASQLEDSKRLTRNDVEEAVCIELVLSMLCQTATSPIGQQETILRSLPIAPVQAKDVIKIVMVLTAAATLTAPKPHPLSGYVRPGFDIDMN</sequence>
<dbReference type="HOGENOM" id="CLU_1445070_0_0_0"/>
<gene>
    <name evidence="2" type="ORF">DSM3645_02493</name>
</gene>
<dbReference type="AlphaFoldDB" id="A3ZVG2"/>
<reference evidence="2 3" key="1">
    <citation type="submission" date="2006-02" db="EMBL/GenBank/DDBJ databases">
        <authorList>
            <person name="Amann R."/>
            <person name="Ferriera S."/>
            <person name="Johnson J."/>
            <person name="Kravitz S."/>
            <person name="Halpern A."/>
            <person name="Remington K."/>
            <person name="Beeson K."/>
            <person name="Tran B."/>
            <person name="Rogers Y.-H."/>
            <person name="Friedman R."/>
            <person name="Venter J.C."/>
        </authorList>
    </citation>
    <scope>NUCLEOTIDE SEQUENCE [LARGE SCALE GENOMIC DNA]</scope>
    <source>
        <strain evidence="2 3">DSM 3645</strain>
    </source>
</reference>
<evidence type="ECO:0000313" key="3">
    <source>
        <dbReference type="Proteomes" id="UP000004358"/>
    </source>
</evidence>
<name>A3ZVG2_9BACT</name>
<evidence type="ECO:0000256" key="1">
    <source>
        <dbReference type="SAM" id="Phobius"/>
    </source>
</evidence>
<dbReference type="EMBL" id="AANZ01000014">
    <property type="protein sequence ID" value="EAQ79308.1"/>
    <property type="molecule type" value="Genomic_DNA"/>
</dbReference>
<dbReference type="Proteomes" id="UP000004358">
    <property type="component" value="Unassembled WGS sequence"/>
</dbReference>
<keyword evidence="1" id="KW-0812">Transmembrane</keyword>
<keyword evidence="1" id="KW-1133">Transmembrane helix</keyword>
<proteinExistence type="predicted"/>
<organism evidence="2 3">
    <name type="scientific">Blastopirellula marina DSM 3645</name>
    <dbReference type="NCBI Taxonomy" id="314230"/>
    <lineage>
        <taxon>Bacteria</taxon>
        <taxon>Pseudomonadati</taxon>
        <taxon>Planctomycetota</taxon>
        <taxon>Planctomycetia</taxon>
        <taxon>Pirellulales</taxon>
        <taxon>Pirellulaceae</taxon>
        <taxon>Blastopirellula</taxon>
    </lineage>
</organism>
<protein>
    <submittedName>
        <fullName evidence="2">Uncharacterized protein</fullName>
    </submittedName>
</protein>
<keyword evidence="1" id="KW-0472">Membrane</keyword>
<feature type="transmembrane region" description="Helical" evidence="1">
    <location>
        <begin position="12"/>
        <end position="34"/>
    </location>
</feature>
<accession>A3ZVG2</accession>
<dbReference type="STRING" id="314230.DSM3645_02493"/>
<evidence type="ECO:0000313" key="2">
    <source>
        <dbReference type="EMBL" id="EAQ79308.1"/>
    </source>
</evidence>